<dbReference type="AlphaFoldDB" id="A0AAJ7C6Q8"/>
<dbReference type="PROSITE" id="PS50181">
    <property type="entry name" value="FBOX"/>
    <property type="match status" value="1"/>
</dbReference>
<dbReference type="SUPFAM" id="SSF81383">
    <property type="entry name" value="F-box domain"/>
    <property type="match status" value="1"/>
</dbReference>
<keyword evidence="2" id="KW-1185">Reference proteome</keyword>
<dbReference type="KEGG" id="ccin:107271584"/>
<dbReference type="InterPro" id="IPR001810">
    <property type="entry name" value="F-box_dom"/>
</dbReference>
<dbReference type="Gene3D" id="3.40.1000.30">
    <property type="match status" value="1"/>
</dbReference>
<accession>A0AAJ7C6Q8</accession>
<dbReference type="PANTHER" id="PTHR15537">
    <property type="entry name" value="F-BOX ONLY PROTEIN 7"/>
    <property type="match status" value="1"/>
</dbReference>
<dbReference type="RefSeq" id="XP_015603247.1">
    <property type="nucleotide sequence ID" value="XM_015747761.2"/>
</dbReference>
<name>A0AAJ7C6Q8_CEPCN</name>
<sequence length="220" mass="25237">MNQPILLEESTPFKLSRVLERLMTSLPRNASHHDHLMAALIVLLAEAGFWPYEMTVDNTVKRWHTDLLKIPEKLKTEDGIYRMKLSLPILPHKVCKLIAIPTGDVLVVNLIPPSENVTTGYNMAIQTLKYFNPHSSDLAGRYINLKELSFRFKDGLTTPLRTDLLQDEGIINPSLQGLPVEIKLHILKMLPIRTVRRIGECNRELYSLSKAPEIRRYFKT</sequence>
<dbReference type="Proteomes" id="UP000694920">
    <property type="component" value="Unplaced"/>
</dbReference>
<feature type="domain" description="F-box" evidence="1">
    <location>
        <begin position="172"/>
        <end position="220"/>
    </location>
</feature>
<gene>
    <name evidence="3" type="primary">LOC107271584</name>
</gene>
<evidence type="ECO:0000259" key="1">
    <source>
        <dbReference type="PROSITE" id="PS50181"/>
    </source>
</evidence>
<dbReference type="CDD" id="cd09917">
    <property type="entry name" value="F-box_SF"/>
    <property type="match status" value="1"/>
</dbReference>
<evidence type="ECO:0000313" key="2">
    <source>
        <dbReference type="Proteomes" id="UP000694920"/>
    </source>
</evidence>
<dbReference type="InterPro" id="IPR047118">
    <property type="entry name" value="Fbxo7"/>
</dbReference>
<evidence type="ECO:0000313" key="3">
    <source>
        <dbReference type="RefSeq" id="XP_015603247.1"/>
    </source>
</evidence>
<dbReference type="PANTHER" id="PTHR15537:SF2">
    <property type="entry name" value="F-BOX ONLY PROTEIN 7"/>
    <property type="match status" value="1"/>
</dbReference>
<dbReference type="GO" id="GO:0019901">
    <property type="term" value="F:protein kinase binding"/>
    <property type="evidence" value="ECO:0007669"/>
    <property type="project" value="InterPro"/>
</dbReference>
<dbReference type="GO" id="GO:1903599">
    <property type="term" value="P:positive regulation of autophagy of mitochondrion"/>
    <property type="evidence" value="ECO:0007669"/>
    <property type="project" value="TreeGrafter"/>
</dbReference>
<protein>
    <submittedName>
        <fullName evidence="3">Uncharacterized protein LOC107271584</fullName>
    </submittedName>
</protein>
<organism evidence="2 3">
    <name type="scientific">Cephus cinctus</name>
    <name type="common">Wheat stem sawfly</name>
    <dbReference type="NCBI Taxonomy" id="211228"/>
    <lineage>
        <taxon>Eukaryota</taxon>
        <taxon>Metazoa</taxon>
        <taxon>Ecdysozoa</taxon>
        <taxon>Arthropoda</taxon>
        <taxon>Hexapoda</taxon>
        <taxon>Insecta</taxon>
        <taxon>Pterygota</taxon>
        <taxon>Neoptera</taxon>
        <taxon>Endopterygota</taxon>
        <taxon>Hymenoptera</taxon>
        <taxon>Cephoidea</taxon>
        <taxon>Cephidae</taxon>
        <taxon>Cephus</taxon>
    </lineage>
</organism>
<dbReference type="GeneID" id="107271584"/>
<dbReference type="InterPro" id="IPR036047">
    <property type="entry name" value="F-box-like_dom_sf"/>
</dbReference>
<reference evidence="3" key="1">
    <citation type="submission" date="2025-08" db="UniProtKB">
        <authorList>
            <consortium name="RefSeq"/>
        </authorList>
    </citation>
    <scope>IDENTIFICATION</scope>
</reference>
<proteinExistence type="predicted"/>